<proteinExistence type="predicted"/>
<protein>
    <submittedName>
        <fullName evidence="2">Uncharacterized protein</fullName>
    </submittedName>
</protein>
<evidence type="ECO:0000256" key="1">
    <source>
        <dbReference type="SAM" id="MobiDB-lite"/>
    </source>
</evidence>
<dbReference type="AlphaFoldDB" id="A0A420YMA9"/>
<comment type="caution">
    <text evidence="2">The sequence shown here is derived from an EMBL/GenBank/DDBJ whole genome shotgun (WGS) entry which is preliminary data.</text>
</comment>
<sequence length="215" mass="23917">MLPTLCQWSANLEAFGHDGYNNILTTNGMSLQSARTDNTKVPMPGAGVAFVLCYMVSFHPYRRLIHDAISEVPPVVLRLLKAAASRYKMNSSTHTSVLKTNIGEVLGKTLSSRSRLRPCTARLHFSNRQDMSYRDYPLPRDAIGRCDDAPRQHNAANGGGEPPSSMLQSWVSEDKGTNLTMTEVLHAKTRRVVISRCSSQARNNAVYYRLTMCVI</sequence>
<evidence type="ECO:0000313" key="2">
    <source>
        <dbReference type="EMBL" id="RKU48926.1"/>
    </source>
</evidence>
<dbReference type="EMBL" id="QVQW01000003">
    <property type="protein sequence ID" value="RKU48926.1"/>
    <property type="molecule type" value="Genomic_DNA"/>
</dbReference>
<evidence type="ECO:0000313" key="3">
    <source>
        <dbReference type="Proteomes" id="UP000275385"/>
    </source>
</evidence>
<keyword evidence="3" id="KW-1185">Reference proteome</keyword>
<name>A0A420YMA9_9PEZI</name>
<accession>A0A420YMA9</accession>
<feature type="region of interest" description="Disordered" evidence="1">
    <location>
        <begin position="147"/>
        <end position="169"/>
    </location>
</feature>
<dbReference type="Proteomes" id="UP000275385">
    <property type="component" value="Unassembled WGS sequence"/>
</dbReference>
<gene>
    <name evidence="2" type="ORF">DL546_009103</name>
</gene>
<organism evidence="2 3">
    <name type="scientific">Coniochaeta pulveracea</name>
    <dbReference type="NCBI Taxonomy" id="177199"/>
    <lineage>
        <taxon>Eukaryota</taxon>
        <taxon>Fungi</taxon>
        <taxon>Dikarya</taxon>
        <taxon>Ascomycota</taxon>
        <taxon>Pezizomycotina</taxon>
        <taxon>Sordariomycetes</taxon>
        <taxon>Sordariomycetidae</taxon>
        <taxon>Coniochaetales</taxon>
        <taxon>Coniochaetaceae</taxon>
        <taxon>Coniochaeta</taxon>
    </lineage>
</organism>
<reference evidence="2 3" key="1">
    <citation type="submission" date="2018-08" db="EMBL/GenBank/DDBJ databases">
        <title>Draft genome of the lignicolous fungus Coniochaeta pulveracea.</title>
        <authorList>
            <person name="Borstlap C.J."/>
            <person name="De Witt R.N."/>
            <person name="Botha A."/>
            <person name="Volschenk H."/>
        </authorList>
    </citation>
    <scope>NUCLEOTIDE SEQUENCE [LARGE SCALE GENOMIC DNA]</scope>
    <source>
        <strain evidence="2 3">CAB683</strain>
    </source>
</reference>